<evidence type="ECO:0000256" key="8">
    <source>
        <dbReference type="ARBA" id="ARBA00044968"/>
    </source>
</evidence>
<feature type="binding site" evidence="11">
    <location>
        <position position="79"/>
    </location>
    <ligand>
        <name>substrate</name>
    </ligand>
</feature>
<gene>
    <name evidence="14" type="ORF">RD110_07360</name>
</gene>
<dbReference type="InterPro" id="IPR051600">
    <property type="entry name" value="Beta-PGM-like"/>
</dbReference>
<keyword evidence="2" id="KW-0597">Phosphoprotein</keyword>
<dbReference type="EMBL" id="CP019236">
    <property type="protein sequence ID" value="APW37040.1"/>
    <property type="molecule type" value="Genomic_DNA"/>
</dbReference>
<feature type="site" description="Important for catalytic activity and assists the phosphoryl transfer reaction to Asp8 by balancing charge and orienting the reacting groups" evidence="13">
    <location>
        <position position="117"/>
    </location>
</feature>
<name>A0A1P8JTH1_9BURK</name>
<evidence type="ECO:0000256" key="7">
    <source>
        <dbReference type="ARBA" id="ARBA00044926"/>
    </source>
</evidence>
<dbReference type="GO" id="GO:0005975">
    <property type="term" value="P:carbohydrate metabolic process"/>
    <property type="evidence" value="ECO:0007669"/>
    <property type="project" value="InterPro"/>
</dbReference>
<feature type="binding site" evidence="12">
    <location>
        <position position="173"/>
    </location>
    <ligand>
        <name>Mg(2+)</name>
        <dbReference type="ChEBI" id="CHEBI:18420"/>
    </ligand>
</feature>
<dbReference type="InterPro" id="IPR010972">
    <property type="entry name" value="Beta-PGM"/>
</dbReference>
<comment type="catalytic activity">
    <reaction evidence="7">
        <text>beta-D-glucose 1-phosphate = beta-D-glucose 6-phosphate</text>
        <dbReference type="Rhea" id="RHEA:20113"/>
        <dbReference type="ChEBI" id="CHEBI:57684"/>
        <dbReference type="ChEBI" id="CHEBI:58247"/>
        <dbReference type="EC" id="5.4.2.6"/>
    </reaction>
</comment>
<evidence type="ECO:0000313" key="14">
    <source>
        <dbReference type="EMBL" id="APW37040.1"/>
    </source>
</evidence>
<dbReference type="EC" id="5.4.2.6" evidence="8"/>
<evidence type="ECO:0000256" key="10">
    <source>
        <dbReference type="PIRSR" id="PIRSR610972-1"/>
    </source>
</evidence>
<dbReference type="NCBIfam" id="TIGR02009">
    <property type="entry name" value="PGMB-YQAB-SF"/>
    <property type="match status" value="1"/>
</dbReference>
<dbReference type="GO" id="GO:0008801">
    <property type="term" value="F:beta-phosphoglucomutase activity"/>
    <property type="evidence" value="ECO:0007669"/>
    <property type="project" value="UniProtKB-EC"/>
</dbReference>
<dbReference type="SFLD" id="SFLDG01129">
    <property type="entry name" value="C1.5:_HAD__Beta-PGM__Phosphata"/>
    <property type="match status" value="1"/>
</dbReference>
<evidence type="ECO:0000256" key="12">
    <source>
        <dbReference type="PIRSR" id="PIRSR610972-3"/>
    </source>
</evidence>
<reference evidence="14 15" key="1">
    <citation type="submission" date="2017-01" db="EMBL/GenBank/DDBJ databases">
        <authorList>
            <person name="Mah S.A."/>
            <person name="Swanson W.J."/>
            <person name="Moy G.W."/>
            <person name="Vacquier V.D."/>
        </authorList>
    </citation>
    <scope>NUCLEOTIDE SEQUENCE [LARGE SCALE GENOMIC DNA]</scope>
    <source>
        <strain evidence="14 15">DCY110</strain>
    </source>
</reference>
<dbReference type="PRINTS" id="PR00413">
    <property type="entry name" value="HADHALOGNASE"/>
</dbReference>
<evidence type="ECO:0000256" key="13">
    <source>
        <dbReference type="PIRSR" id="PIRSR610972-4"/>
    </source>
</evidence>
<proteinExistence type="inferred from homology"/>
<evidence type="ECO:0000256" key="11">
    <source>
        <dbReference type="PIRSR" id="PIRSR610972-2"/>
    </source>
</evidence>
<dbReference type="NCBIfam" id="TIGR01509">
    <property type="entry name" value="HAD-SF-IA-v3"/>
    <property type="match status" value="1"/>
</dbReference>
<feature type="binding site" evidence="12">
    <location>
        <position position="14"/>
    </location>
    <ligand>
        <name>Mg(2+)</name>
        <dbReference type="ChEBI" id="CHEBI:18420"/>
    </ligand>
</feature>
<dbReference type="SFLD" id="SFLDS00003">
    <property type="entry name" value="Haloacid_Dehalogenase"/>
    <property type="match status" value="1"/>
</dbReference>
<dbReference type="CDD" id="cd02598">
    <property type="entry name" value="HAD_BPGM"/>
    <property type="match status" value="1"/>
</dbReference>
<dbReference type="PANTHER" id="PTHR46193">
    <property type="entry name" value="6-PHOSPHOGLUCONATE PHOSPHATASE"/>
    <property type="match status" value="1"/>
</dbReference>
<dbReference type="SFLD" id="SFLDG01135">
    <property type="entry name" value="C1.5.6:_HAD__Beta-PGM__Phospha"/>
    <property type="match status" value="1"/>
</dbReference>
<keyword evidence="4 12" id="KW-0460">Magnesium</keyword>
<feature type="active site" description="Nucleophile" evidence="10">
    <location>
        <position position="12"/>
    </location>
</feature>
<organism evidence="14 15">
    <name type="scientific">Rhodoferax koreensis</name>
    <dbReference type="NCBI Taxonomy" id="1842727"/>
    <lineage>
        <taxon>Bacteria</taxon>
        <taxon>Pseudomonadati</taxon>
        <taxon>Pseudomonadota</taxon>
        <taxon>Betaproteobacteria</taxon>
        <taxon>Burkholderiales</taxon>
        <taxon>Comamonadaceae</taxon>
        <taxon>Rhodoferax</taxon>
    </lineage>
</organism>
<keyword evidence="5" id="KW-0413">Isomerase</keyword>
<feature type="binding site" evidence="11">
    <location>
        <begin position="117"/>
        <end position="121"/>
    </location>
    <ligand>
        <name>substrate</name>
    </ligand>
</feature>
<evidence type="ECO:0000256" key="5">
    <source>
        <dbReference type="ARBA" id="ARBA00023235"/>
    </source>
</evidence>
<feature type="binding site" evidence="11">
    <location>
        <position position="148"/>
    </location>
    <ligand>
        <name>substrate</name>
    </ligand>
</feature>
<dbReference type="InterPro" id="IPR010976">
    <property type="entry name" value="B-phosphoglucomutase_hydrolase"/>
</dbReference>
<dbReference type="InterPro" id="IPR006439">
    <property type="entry name" value="HAD-SF_hydro_IA"/>
</dbReference>
<feature type="binding site" evidence="11">
    <location>
        <begin position="47"/>
        <end position="52"/>
    </location>
    <ligand>
        <name>substrate</name>
    </ligand>
</feature>
<dbReference type="PANTHER" id="PTHR46193:SF18">
    <property type="entry name" value="HEXITOL PHOSPHATASE B"/>
    <property type="match status" value="1"/>
</dbReference>
<evidence type="ECO:0000256" key="6">
    <source>
        <dbReference type="ARBA" id="ARBA00023277"/>
    </source>
</evidence>
<keyword evidence="15" id="KW-1185">Reference proteome</keyword>
<evidence type="ECO:0000256" key="1">
    <source>
        <dbReference type="ARBA" id="ARBA00006171"/>
    </source>
</evidence>
<feature type="active site" description="Proton donor/acceptor" evidence="10">
    <location>
        <position position="14"/>
    </location>
</feature>
<evidence type="ECO:0000256" key="4">
    <source>
        <dbReference type="ARBA" id="ARBA00022842"/>
    </source>
</evidence>
<dbReference type="NCBIfam" id="TIGR01990">
    <property type="entry name" value="bPGM"/>
    <property type="match status" value="1"/>
</dbReference>
<accession>A0A1P8JTH1</accession>
<comment type="cofactor">
    <cofactor evidence="12">
        <name>Mg(2+)</name>
        <dbReference type="ChEBI" id="CHEBI:18420"/>
    </cofactor>
    <text evidence="12">Binds 2 magnesium ions per subunit.</text>
</comment>
<feature type="binding site" evidence="12">
    <location>
        <position position="172"/>
    </location>
    <ligand>
        <name>Mg(2+)</name>
        <dbReference type="ChEBI" id="CHEBI:18420"/>
    </ligand>
</feature>
<feature type="binding site" evidence="11">
    <location>
        <begin position="12"/>
        <end position="14"/>
    </location>
    <ligand>
        <name>substrate</name>
    </ligand>
</feature>
<dbReference type="GO" id="GO:0000287">
    <property type="term" value="F:magnesium ion binding"/>
    <property type="evidence" value="ECO:0007669"/>
    <property type="project" value="InterPro"/>
</dbReference>
<dbReference type="Pfam" id="PF00702">
    <property type="entry name" value="Hydrolase"/>
    <property type="match status" value="1"/>
</dbReference>
<feature type="site" description="Important for catalytic activity and assists the phosphoryl transfer reaction to Asp8 by balancing charge and orienting the reacting groups" evidence="13">
    <location>
        <position position="148"/>
    </location>
</feature>
<comment type="similarity">
    <text evidence="1">Belongs to the HAD-like hydrolase superfamily. CbbY/CbbZ/Gph/YieH family.</text>
</comment>
<evidence type="ECO:0000256" key="9">
    <source>
        <dbReference type="ARBA" id="ARBA00044991"/>
    </source>
</evidence>
<dbReference type="Proteomes" id="UP000186609">
    <property type="component" value="Chromosome"/>
</dbReference>
<feature type="binding site" evidence="11">
    <location>
        <position position="28"/>
    </location>
    <ligand>
        <name>substrate</name>
    </ligand>
</feature>
<dbReference type="InterPro" id="IPR036412">
    <property type="entry name" value="HAD-like_sf"/>
</dbReference>
<dbReference type="Gene3D" id="1.10.150.240">
    <property type="entry name" value="Putative phosphatase, domain 2"/>
    <property type="match status" value="1"/>
</dbReference>
<keyword evidence="3 12" id="KW-0479">Metal-binding</keyword>
<dbReference type="AlphaFoldDB" id="A0A1P8JTH1"/>
<dbReference type="STRING" id="1842727.RD110_07360"/>
<feature type="binding site" evidence="12">
    <location>
        <position position="12"/>
    </location>
    <ligand>
        <name>Mg(2+)</name>
        <dbReference type="ChEBI" id="CHEBI:18420"/>
    </ligand>
</feature>
<evidence type="ECO:0000256" key="3">
    <source>
        <dbReference type="ARBA" id="ARBA00022723"/>
    </source>
</evidence>
<sequence length="217" mass="23218">MATEFRHAFIFDLDGVITDTAALHLAAWHELALALGLPFNNAMGERLKGVSRMESLELILGARAGQYSNEQKMRLADRKNAAYVRLLARITSADLLPGAVEALKAVRASGLGLALASASKNALAVLDRLQITGLFDHVVDANQVRHGKPDPEIFLRAAQALGVAPGRCVGVEDAVAGVQAIRSAGMFAVGVGSRSVLFEADRVIPDLTHFHPTDYLR</sequence>
<dbReference type="Gene3D" id="3.40.50.1000">
    <property type="entry name" value="HAD superfamily/HAD-like"/>
    <property type="match status" value="1"/>
</dbReference>
<dbReference type="KEGG" id="rhy:RD110_07360"/>
<feature type="binding site" evidence="11">
    <location>
        <position position="55"/>
    </location>
    <ligand>
        <name>substrate</name>
    </ligand>
</feature>
<evidence type="ECO:0000313" key="15">
    <source>
        <dbReference type="Proteomes" id="UP000186609"/>
    </source>
</evidence>
<dbReference type="InterPro" id="IPR023198">
    <property type="entry name" value="PGP-like_dom2"/>
</dbReference>
<dbReference type="OrthoDB" id="5293434at2"/>
<dbReference type="InterPro" id="IPR023214">
    <property type="entry name" value="HAD_sf"/>
</dbReference>
<dbReference type="RefSeq" id="WP_076198125.1">
    <property type="nucleotide sequence ID" value="NZ_CP019236.1"/>
</dbReference>
<protein>
    <recommendedName>
        <fullName evidence="9">Beta-phosphoglucomutase</fullName>
        <ecNumber evidence="8">5.4.2.6</ecNumber>
    </recommendedName>
</protein>
<keyword evidence="6" id="KW-0119">Carbohydrate metabolism</keyword>
<evidence type="ECO:0000256" key="2">
    <source>
        <dbReference type="ARBA" id="ARBA00022553"/>
    </source>
</evidence>
<dbReference type="SUPFAM" id="SSF56784">
    <property type="entry name" value="HAD-like"/>
    <property type="match status" value="1"/>
</dbReference>